<evidence type="ECO:0000313" key="1">
    <source>
        <dbReference type="EMBL" id="KAH7946132.1"/>
    </source>
</evidence>
<name>A0ACB8CMK8_DERSI</name>
<proteinExistence type="predicted"/>
<protein>
    <submittedName>
        <fullName evidence="1">Uncharacterized protein</fullName>
    </submittedName>
</protein>
<gene>
    <name evidence="1" type="ORF">HPB49_020576</name>
</gene>
<sequence length="554" mass="62158">MELAAAVVLLLCAGHLTVLGTRAADRLQARQDVAEEPEASNDDDAGQPLFLTPLIKEGKLEEAKSKSKVGPLGADREVPGYSGYITVNPQYNSNLFFWFVPSLSDPDNAPVILWMQGGPGTTSMLGFFAENGPYVLSADGSEIKYREINWATRYSVLYVDQPVGTGFSFTENEAGYARNQTDVGRDMLEFLQQFFTLFGELAENELYLSGESYAGKYVPTVGATLHENADSMRVKLNFRGIAYGNGITDPINMMFVGEVIYGVGLIDRSAADYMMSVAREAVQHIRAGNTYEALMLMDKLFFGIVTEGKGSTFFKNVTGYSYYYNYLTHTEPNGSRAYKVFLPKPRARRALHVGDRKFSTTREVVVSHFLDDFMRSAVPQFTEVLENGYKVLVYSGPLDLCVPTTMSENFLAHVAWAHADRWTHAPQHTWWSADGQQLYWLQEDCRESQLCGGAQRRPRAALRPTGGNDGAHHGIHRWHEAFRRRVCDHCRIDRTTCTTASSCFRRDCCLRSIRRRTFMTCMYLAQGSIAVTHEMSFLSNYSTQGLKLYTTTIV</sequence>
<reference evidence="1" key="1">
    <citation type="submission" date="2020-05" db="EMBL/GenBank/DDBJ databases">
        <title>Large-scale comparative analyses of tick genomes elucidate their genetic diversity and vector capacities.</title>
        <authorList>
            <person name="Jia N."/>
            <person name="Wang J."/>
            <person name="Shi W."/>
            <person name="Du L."/>
            <person name="Sun Y."/>
            <person name="Zhan W."/>
            <person name="Jiang J."/>
            <person name="Wang Q."/>
            <person name="Zhang B."/>
            <person name="Ji P."/>
            <person name="Sakyi L.B."/>
            <person name="Cui X."/>
            <person name="Yuan T."/>
            <person name="Jiang B."/>
            <person name="Yang W."/>
            <person name="Lam T.T.-Y."/>
            <person name="Chang Q."/>
            <person name="Ding S."/>
            <person name="Wang X."/>
            <person name="Zhu J."/>
            <person name="Ruan X."/>
            <person name="Zhao L."/>
            <person name="Wei J."/>
            <person name="Que T."/>
            <person name="Du C."/>
            <person name="Cheng J."/>
            <person name="Dai P."/>
            <person name="Han X."/>
            <person name="Huang E."/>
            <person name="Gao Y."/>
            <person name="Liu J."/>
            <person name="Shao H."/>
            <person name="Ye R."/>
            <person name="Li L."/>
            <person name="Wei W."/>
            <person name="Wang X."/>
            <person name="Wang C."/>
            <person name="Yang T."/>
            <person name="Huo Q."/>
            <person name="Li W."/>
            <person name="Guo W."/>
            <person name="Chen H."/>
            <person name="Zhou L."/>
            <person name="Ni X."/>
            <person name="Tian J."/>
            <person name="Zhou Y."/>
            <person name="Sheng Y."/>
            <person name="Liu T."/>
            <person name="Pan Y."/>
            <person name="Xia L."/>
            <person name="Li J."/>
            <person name="Zhao F."/>
            <person name="Cao W."/>
        </authorList>
    </citation>
    <scope>NUCLEOTIDE SEQUENCE</scope>
    <source>
        <strain evidence="1">Dsil-2018</strain>
    </source>
</reference>
<dbReference type="EMBL" id="CM023475">
    <property type="protein sequence ID" value="KAH7946132.1"/>
    <property type="molecule type" value="Genomic_DNA"/>
</dbReference>
<accession>A0ACB8CMK8</accession>
<dbReference type="Proteomes" id="UP000821865">
    <property type="component" value="Chromosome 6"/>
</dbReference>
<evidence type="ECO:0000313" key="2">
    <source>
        <dbReference type="Proteomes" id="UP000821865"/>
    </source>
</evidence>
<keyword evidence="2" id="KW-1185">Reference proteome</keyword>
<comment type="caution">
    <text evidence="1">The sequence shown here is derived from an EMBL/GenBank/DDBJ whole genome shotgun (WGS) entry which is preliminary data.</text>
</comment>
<organism evidence="1 2">
    <name type="scientific">Dermacentor silvarum</name>
    <name type="common">Tick</name>
    <dbReference type="NCBI Taxonomy" id="543639"/>
    <lineage>
        <taxon>Eukaryota</taxon>
        <taxon>Metazoa</taxon>
        <taxon>Ecdysozoa</taxon>
        <taxon>Arthropoda</taxon>
        <taxon>Chelicerata</taxon>
        <taxon>Arachnida</taxon>
        <taxon>Acari</taxon>
        <taxon>Parasitiformes</taxon>
        <taxon>Ixodida</taxon>
        <taxon>Ixodoidea</taxon>
        <taxon>Ixodidae</taxon>
        <taxon>Rhipicephalinae</taxon>
        <taxon>Dermacentor</taxon>
    </lineage>
</organism>